<dbReference type="Proteomes" id="UP001564408">
    <property type="component" value="Unassembled WGS sequence"/>
</dbReference>
<dbReference type="InterPro" id="IPR005490">
    <property type="entry name" value="LD_TPept_cat_dom"/>
</dbReference>
<dbReference type="PANTHER" id="PTHR30582">
    <property type="entry name" value="L,D-TRANSPEPTIDASE"/>
    <property type="match status" value="1"/>
</dbReference>
<sequence>MFVALALLGGCAKPSLGPERAMPVTAPVAAPVAPVEDPRLQAPPAKERSLTILLDTQQFEYREDGRLFARGEVSAGKAEHPTPRGQFRVLSKDRYKRSGSYTNYFNKPTPMPYSLQFYGPYYVHEGWLPGHPASRGCVRLHYEDARLLFERMRVGDRIVIR</sequence>
<reference evidence="9 10" key="1">
    <citation type="submission" date="2024-05" db="EMBL/GenBank/DDBJ databases">
        <title>Genome Sequence and Characterization of the New Strain Purple Sulfur Bacterium of Genus Thioalkalicoccus.</title>
        <authorList>
            <person name="Bryantseva I.A."/>
            <person name="Kyndt J.A."/>
            <person name="Imhoff J.F."/>
        </authorList>
    </citation>
    <scope>NUCLEOTIDE SEQUENCE [LARGE SCALE GENOMIC DNA]</scope>
    <source>
        <strain evidence="9 10">Um2</strain>
    </source>
</reference>
<evidence type="ECO:0000259" key="8">
    <source>
        <dbReference type="PROSITE" id="PS52029"/>
    </source>
</evidence>
<dbReference type="InterPro" id="IPR050979">
    <property type="entry name" value="LD-transpeptidase"/>
</dbReference>
<proteinExistence type="inferred from homology"/>
<name>A0ABV4BBI3_9GAMM</name>
<keyword evidence="3 9" id="KW-0808">Transferase</keyword>
<dbReference type="SUPFAM" id="SSF141523">
    <property type="entry name" value="L,D-transpeptidase catalytic domain-like"/>
    <property type="match status" value="1"/>
</dbReference>
<evidence type="ECO:0000256" key="7">
    <source>
        <dbReference type="PROSITE-ProRule" id="PRU01373"/>
    </source>
</evidence>
<feature type="active site" description="Nucleophile" evidence="7">
    <location>
        <position position="137"/>
    </location>
</feature>
<dbReference type="PANTHER" id="PTHR30582:SF2">
    <property type="entry name" value="L,D-TRANSPEPTIDASE YCIB-RELATED"/>
    <property type="match status" value="1"/>
</dbReference>
<dbReference type="RefSeq" id="WP_369666216.1">
    <property type="nucleotide sequence ID" value="NZ_JBDKXB010000004.1"/>
</dbReference>
<comment type="pathway">
    <text evidence="1 7">Cell wall biogenesis; peptidoglycan biosynthesis.</text>
</comment>
<dbReference type="Pfam" id="PF03734">
    <property type="entry name" value="YkuD"/>
    <property type="match status" value="1"/>
</dbReference>
<dbReference type="EC" id="2.-.-.-" evidence="9"/>
<feature type="domain" description="L,D-TPase catalytic" evidence="8">
    <location>
        <begin position="48"/>
        <end position="161"/>
    </location>
</feature>
<comment type="similarity">
    <text evidence="2">Belongs to the YkuD family.</text>
</comment>
<organism evidence="9 10">
    <name type="scientific">Thioalkalicoccus limnaeus</name>
    <dbReference type="NCBI Taxonomy" id="120681"/>
    <lineage>
        <taxon>Bacteria</taxon>
        <taxon>Pseudomonadati</taxon>
        <taxon>Pseudomonadota</taxon>
        <taxon>Gammaproteobacteria</taxon>
        <taxon>Chromatiales</taxon>
        <taxon>Chromatiaceae</taxon>
        <taxon>Thioalkalicoccus</taxon>
    </lineage>
</organism>
<evidence type="ECO:0000256" key="1">
    <source>
        <dbReference type="ARBA" id="ARBA00004752"/>
    </source>
</evidence>
<dbReference type="PROSITE" id="PS52029">
    <property type="entry name" value="LD_TPASE"/>
    <property type="match status" value="1"/>
</dbReference>
<keyword evidence="5 7" id="KW-0573">Peptidoglycan synthesis</keyword>
<evidence type="ECO:0000313" key="10">
    <source>
        <dbReference type="Proteomes" id="UP001564408"/>
    </source>
</evidence>
<dbReference type="Gene3D" id="2.40.440.10">
    <property type="entry name" value="L,D-transpeptidase catalytic domain-like"/>
    <property type="match status" value="1"/>
</dbReference>
<dbReference type="GO" id="GO:0016740">
    <property type="term" value="F:transferase activity"/>
    <property type="evidence" value="ECO:0007669"/>
    <property type="project" value="UniProtKB-KW"/>
</dbReference>
<feature type="active site" description="Proton donor/acceptor" evidence="7">
    <location>
        <position position="124"/>
    </location>
</feature>
<keyword evidence="6 7" id="KW-0961">Cell wall biogenesis/degradation</keyword>
<evidence type="ECO:0000256" key="5">
    <source>
        <dbReference type="ARBA" id="ARBA00022984"/>
    </source>
</evidence>
<gene>
    <name evidence="9" type="ORF">ABC977_05365</name>
</gene>
<evidence type="ECO:0000256" key="2">
    <source>
        <dbReference type="ARBA" id="ARBA00005992"/>
    </source>
</evidence>
<evidence type="ECO:0000256" key="6">
    <source>
        <dbReference type="ARBA" id="ARBA00023316"/>
    </source>
</evidence>
<dbReference type="InterPro" id="IPR038063">
    <property type="entry name" value="Transpep_catalytic_dom"/>
</dbReference>
<dbReference type="CDD" id="cd16913">
    <property type="entry name" value="YkuD_like"/>
    <property type="match status" value="1"/>
</dbReference>
<evidence type="ECO:0000256" key="3">
    <source>
        <dbReference type="ARBA" id="ARBA00022679"/>
    </source>
</evidence>
<accession>A0ABV4BBI3</accession>
<dbReference type="EMBL" id="JBDKXB010000004">
    <property type="protein sequence ID" value="MEY6431837.1"/>
    <property type="molecule type" value="Genomic_DNA"/>
</dbReference>
<evidence type="ECO:0000313" key="9">
    <source>
        <dbReference type="EMBL" id="MEY6431837.1"/>
    </source>
</evidence>
<protein>
    <submittedName>
        <fullName evidence="9">L,D-transpeptidase</fullName>
        <ecNumber evidence="9">2.-.-.-</ecNumber>
    </submittedName>
</protein>
<keyword evidence="4 7" id="KW-0133">Cell shape</keyword>
<keyword evidence="10" id="KW-1185">Reference proteome</keyword>
<comment type="caution">
    <text evidence="9">The sequence shown here is derived from an EMBL/GenBank/DDBJ whole genome shotgun (WGS) entry which is preliminary data.</text>
</comment>
<evidence type="ECO:0000256" key="4">
    <source>
        <dbReference type="ARBA" id="ARBA00022960"/>
    </source>
</evidence>